<proteinExistence type="predicted"/>
<organism evidence="1 2">
    <name type="scientific">Candidatus Thiodiazotropha taylori</name>
    <dbReference type="NCBI Taxonomy" id="2792791"/>
    <lineage>
        <taxon>Bacteria</taxon>
        <taxon>Pseudomonadati</taxon>
        <taxon>Pseudomonadota</taxon>
        <taxon>Gammaproteobacteria</taxon>
        <taxon>Chromatiales</taxon>
        <taxon>Sedimenticolaceae</taxon>
        <taxon>Candidatus Thiodiazotropha</taxon>
    </lineage>
</organism>
<sequence>MLHGKVKAAPSYSNRLKSYCDEFSEFNLRCEQLCRAFDHIATHHDSISSFSVRGMKQNALWLKWRMKEMEQKLTRIYEEMYETRSNQI</sequence>
<name>A0A9E4T6T1_9GAMM</name>
<accession>A0A9E4T6T1</accession>
<dbReference type="AlphaFoldDB" id="A0A9E4T6T1"/>
<evidence type="ECO:0000313" key="2">
    <source>
        <dbReference type="Proteomes" id="UP000886667"/>
    </source>
</evidence>
<gene>
    <name evidence="1" type="ORF">JAZ07_20780</name>
</gene>
<comment type="caution">
    <text evidence="1">The sequence shown here is derived from an EMBL/GenBank/DDBJ whole genome shotgun (WGS) entry which is preliminary data.</text>
</comment>
<evidence type="ECO:0000313" key="1">
    <source>
        <dbReference type="EMBL" id="MCG7948783.1"/>
    </source>
</evidence>
<dbReference type="EMBL" id="JAEPCM010000780">
    <property type="protein sequence ID" value="MCG7948783.1"/>
    <property type="molecule type" value="Genomic_DNA"/>
</dbReference>
<reference evidence="1" key="1">
    <citation type="journal article" date="2021" name="Proc. Natl. Acad. Sci. U.S.A.">
        <title>Global biogeography of chemosynthetic symbionts reveals both localized and globally distributed symbiont groups. .</title>
        <authorList>
            <person name="Osvatic J.T."/>
            <person name="Wilkins L.G.E."/>
            <person name="Leibrecht L."/>
            <person name="Leray M."/>
            <person name="Zauner S."/>
            <person name="Polzin J."/>
            <person name="Camacho Y."/>
            <person name="Gros O."/>
            <person name="van Gils J.A."/>
            <person name="Eisen J.A."/>
            <person name="Petersen J.M."/>
            <person name="Yuen B."/>
        </authorList>
    </citation>
    <scope>NUCLEOTIDE SEQUENCE</scope>
    <source>
        <strain evidence="1">MAGclacostrist064TRANS</strain>
    </source>
</reference>
<protein>
    <submittedName>
        <fullName evidence="1">Uncharacterized protein</fullName>
    </submittedName>
</protein>
<dbReference type="Proteomes" id="UP000886667">
    <property type="component" value="Unassembled WGS sequence"/>
</dbReference>